<evidence type="ECO:0000256" key="6">
    <source>
        <dbReference type="SAM" id="Coils"/>
    </source>
</evidence>
<dbReference type="FunFam" id="3.40.50.2300:FF:000018">
    <property type="entry name" value="DNA-binding transcriptional regulator NtrC"/>
    <property type="match status" value="1"/>
</dbReference>
<keyword evidence="6" id="KW-0175">Coiled coil</keyword>
<dbReference type="SUPFAM" id="SSF52172">
    <property type="entry name" value="CheY-like"/>
    <property type="match status" value="1"/>
</dbReference>
<organism evidence="8 9">
    <name type="scientific">Desulfatitalea alkaliphila</name>
    <dbReference type="NCBI Taxonomy" id="2929485"/>
    <lineage>
        <taxon>Bacteria</taxon>
        <taxon>Pseudomonadati</taxon>
        <taxon>Thermodesulfobacteriota</taxon>
        <taxon>Desulfobacteria</taxon>
        <taxon>Desulfobacterales</taxon>
        <taxon>Desulfosarcinaceae</taxon>
        <taxon>Desulfatitalea</taxon>
    </lineage>
</organism>
<dbReference type="InterPro" id="IPR011006">
    <property type="entry name" value="CheY-like_superfamily"/>
</dbReference>
<keyword evidence="4" id="KW-0804">Transcription</keyword>
<evidence type="ECO:0000256" key="2">
    <source>
        <dbReference type="ARBA" id="ARBA00023012"/>
    </source>
</evidence>
<dbReference type="InterPro" id="IPR001789">
    <property type="entry name" value="Sig_transdc_resp-reg_receiver"/>
</dbReference>
<name>A0AA41R1T4_9BACT</name>
<dbReference type="RefSeq" id="WP_246903975.1">
    <property type="nucleotide sequence ID" value="NZ_JALJRB010000005.1"/>
</dbReference>
<evidence type="ECO:0000256" key="3">
    <source>
        <dbReference type="ARBA" id="ARBA00023015"/>
    </source>
</evidence>
<reference evidence="8" key="1">
    <citation type="submission" date="2022-04" db="EMBL/GenBank/DDBJ databases">
        <title>Desulfatitalea alkaliphila sp. nov., a novel anaerobic sulfate-reducing bacterium isolated from terrestrial mud volcano, Taman Peninsula, Russia.</title>
        <authorList>
            <person name="Khomyakova M.A."/>
            <person name="Merkel A.Y."/>
            <person name="Slobodkin A.I."/>
        </authorList>
    </citation>
    <scope>NUCLEOTIDE SEQUENCE</scope>
    <source>
        <strain evidence="8">M08but</strain>
    </source>
</reference>
<keyword evidence="3" id="KW-0805">Transcription regulation</keyword>
<feature type="coiled-coil region" evidence="6">
    <location>
        <begin position="110"/>
        <end position="137"/>
    </location>
</feature>
<protein>
    <submittedName>
        <fullName evidence="8">Response regulator</fullName>
    </submittedName>
</protein>
<evidence type="ECO:0000256" key="4">
    <source>
        <dbReference type="ARBA" id="ARBA00023163"/>
    </source>
</evidence>
<dbReference type="GO" id="GO:0000160">
    <property type="term" value="P:phosphorelay signal transduction system"/>
    <property type="evidence" value="ECO:0007669"/>
    <property type="project" value="UniProtKB-KW"/>
</dbReference>
<sequence>MFKTPSYIMLVDDEEDFVEMLSLRLKEIDENVIPVYSGEACLEKLKEQDVDVVILDVKMPGMDGIETLQEIKKQFPLLEVIMLTGHGTIEAAVQGMKLGAFDFLFKPADFDDLTAKLNQARQRKQDQMERIKKAEAAMLLRSAKI</sequence>
<dbReference type="Pfam" id="PF00072">
    <property type="entry name" value="Response_reg"/>
    <property type="match status" value="1"/>
</dbReference>
<dbReference type="Gene3D" id="3.40.50.2300">
    <property type="match status" value="1"/>
</dbReference>
<evidence type="ECO:0000256" key="1">
    <source>
        <dbReference type="ARBA" id="ARBA00022553"/>
    </source>
</evidence>
<proteinExistence type="predicted"/>
<dbReference type="EMBL" id="JALJRB010000005">
    <property type="protein sequence ID" value="MCJ8500151.1"/>
    <property type="molecule type" value="Genomic_DNA"/>
</dbReference>
<dbReference type="PANTHER" id="PTHR44591">
    <property type="entry name" value="STRESS RESPONSE REGULATOR PROTEIN 1"/>
    <property type="match status" value="1"/>
</dbReference>
<evidence type="ECO:0000256" key="5">
    <source>
        <dbReference type="PROSITE-ProRule" id="PRU00169"/>
    </source>
</evidence>
<accession>A0AA41R1T4</accession>
<dbReference type="InterPro" id="IPR050595">
    <property type="entry name" value="Bact_response_regulator"/>
</dbReference>
<evidence type="ECO:0000313" key="9">
    <source>
        <dbReference type="Proteomes" id="UP001165427"/>
    </source>
</evidence>
<evidence type="ECO:0000313" key="8">
    <source>
        <dbReference type="EMBL" id="MCJ8500151.1"/>
    </source>
</evidence>
<dbReference type="PROSITE" id="PS50110">
    <property type="entry name" value="RESPONSE_REGULATORY"/>
    <property type="match status" value="1"/>
</dbReference>
<dbReference type="AlphaFoldDB" id="A0AA41R1T4"/>
<dbReference type="SMART" id="SM00448">
    <property type="entry name" value="REC"/>
    <property type="match status" value="1"/>
</dbReference>
<keyword evidence="9" id="KW-1185">Reference proteome</keyword>
<evidence type="ECO:0000259" key="7">
    <source>
        <dbReference type="PROSITE" id="PS50110"/>
    </source>
</evidence>
<gene>
    <name evidence="8" type="ORF">MRX98_06155</name>
</gene>
<feature type="domain" description="Response regulatory" evidence="7">
    <location>
        <begin position="7"/>
        <end position="121"/>
    </location>
</feature>
<dbReference type="Proteomes" id="UP001165427">
    <property type="component" value="Unassembled WGS sequence"/>
</dbReference>
<keyword evidence="2" id="KW-0902">Two-component regulatory system</keyword>
<feature type="modified residue" description="4-aspartylphosphate" evidence="5">
    <location>
        <position position="56"/>
    </location>
</feature>
<comment type="caution">
    <text evidence="8">The sequence shown here is derived from an EMBL/GenBank/DDBJ whole genome shotgun (WGS) entry which is preliminary data.</text>
</comment>
<keyword evidence="1 5" id="KW-0597">Phosphoprotein</keyword>
<dbReference type="PANTHER" id="PTHR44591:SF14">
    <property type="entry name" value="PROTEIN PILG"/>
    <property type="match status" value="1"/>
</dbReference>